<organism evidence="2 3">
    <name type="scientific">Knipowitschia caucasica</name>
    <name type="common">Caucasian dwarf goby</name>
    <name type="synonym">Pomatoschistus caucasicus</name>
    <dbReference type="NCBI Taxonomy" id="637954"/>
    <lineage>
        <taxon>Eukaryota</taxon>
        <taxon>Metazoa</taxon>
        <taxon>Chordata</taxon>
        <taxon>Craniata</taxon>
        <taxon>Vertebrata</taxon>
        <taxon>Euteleostomi</taxon>
        <taxon>Actinopterygii</taxon>
        <taxon>Neopterygii</taxon>
        <taxon>Teleostei</taxon>
        <taxon>Neoteleostei</taxon>
        <taxon>Acanthomorphata</taxon>
        <taxon>Gobiaria</taxon>
        <taxon>Gobiiformes</taxon>
        <taxon>Gobioidei</taxon>
        <taxon>Gobiidae</taxon>
        <taxon>Gobiinae</taxon>
        <taxon>Knipowitschia</taxon>
    </lineage>
</organism>
<dbReference type="Proteomes" id="UP001497482">
    <property type="component" value="Chromosome 1"/>
</dbReference>
<sequence>MEVTAVRVYPGSSALRDTGLALEGGVMEGPLSRPSHDVLQAGHVGLQLPHAHSLTEQEREGAMNRCNKKTPQHSNSVHAWTGQRLGDNLPAPGAKQKNRPFVCPECSPTVMNEQVSKPTQPYK</sequence>
<evidence type="ECO:0000256" key="1">
    <source>
        <dbReference type="SAM" id="MobiDB-lite"/>
    </source>
</evidence>
<reference evidence="2 3" key="1">
    <citation type="submission" date="2024-04" db="EMBL/GenBank/DDBJ databases">
        <authorList>
            <person name="Waldvogel A.-M."/>
            <person name="Schoenle A."/>
        </authorList>
    </citation>
    <scope>NUCLEOTIDE SEQUENCE [LARGE SCALE GENOMIC DNA]</scope>
</reference>
<accession>A0AAV2IXN7</accession>
<gene>
    <name evidence="2" type="ORF">KC01_LOCUS1389</name>
</gene>
<evidence type="ECO:0000313" key="3">
    <source>
        <dbReference type="Proteomes" id="UP001497482"/>
    </source>
</evidence>
<feature type="compositionally biased region" description="Polar residues" evidence="1">
    <location>
        <begin position="109"/>
        <end position="123"/>
    </location>
</feature>
<protein>
    <submittedName>
        <fullName evidence="2">Uncharacterized protein</fullName>
    </submittedName>
</protein>
<evidence type="ECO:0000313" key="2">
    <source>
        <dbReference type="EMBL" id="CAL1568851.1"/>
    </source>
</evidence>
<dbReference type="AlphaFoldDB" id="A0AAV2IXN7"/>
<dbReference type="EMBL" id="OZ035823">
    <property type="protein sequence ID" value="CAL1568851.1"/>
    <property type="molecule type" value="Genomic_DNA"/>
</dbReference>
<name>A0AAV2IXN7_KNICA</name>
<proteinExistence type="predicted"/>
<keyword evidence="3" id="KW-1185">Reference proteome</keyword>
<feature type="region of interest" description="Disordered" evidence="1">
    <location>
        <begin position="54"/>
        <end position="123"/>
    </location>
</feature>